<protein>
    <submittedName>
        <fullName evidence="1">Uncharacterized protein</fullName>
    </submittedName>
</protein>
<dbReference type="InterPro" id="IPR029044">
    <property type="entry name" value="Nucleotide-diphossugar_trans"/>
</dbReference>
<reference evidence="1 2" key="1">
    <citation type="submission" date="2020-08" db="EMBL/GenBank/DDBJ databases">
        <title>Genomic Encyclopedia of Type Strains, Phase IV (KMG-IV): sequencing the most valuable type-strain genomes for metagenomic binning, comparative biology and taxonomic classification.</title>
        <authorList>
            <person name="Goeker M."/>
        </authorList>
    </citation>
    <scope>NUCLEOTIDE SEQUENCE [LARGE SCALE GENOMIC DNA]</scope>
    <source>
        <strain evidence="1 2">DSM 16268</strain>
    </source>
</reference>
<evidence type="ECO:0000313" key="2">
    <source>
        <dbReference type="Proteomes" id="UP000523821"/>
    </source>
</evidence>
<evidence type="ECO:0000313" key="1">
    <source>
        <dbReference type="EMBL" id="MBB5754815.1"/>
    </source>
</evidence>
<dbReference type="SUPFAM" id="SSF53448">
    <property type="entry name" value="Nucleotide-diphospho-sugar transferases"/>
    <property type="match status" value="1"/>
</dbReference>
<proteinExistence type="predicted"/>
<dbReference type="EMBL" id="JACHOO010000010">
    <property type="protein sequence ID" value="MBB5754815.1"/>
    <property type="molecule type" value="Genomic_DNA"/>
</dbReference>
<dbReference type="Proteomes" id="UP000523821">
    <property type="component" value="Unassembled WGS sequence"/>
</dbReference>
<dbReference type="AlphaFoldDB" id="A0A7W9FQ91"/>
<gene>
    <name evidence="1" type="ORF">GGQ63_003907</name>
</gene>
<organism evidence="1 2">
    <name type="scientific">Prosthecomicrobium pneumaticum</name>
    <dbReference type="NCBI Taxonomy" id="81895"/>
    <lineage>
        <taxon>Bacteria</taxon>
        <taxon>Pseudomonadati</taxon>
        <taxon>Pseudomonadota</taxon>
        <taxon>Alphaproteobacteria</taxon>
        <taxon>Hyphomicrobiales</taxon>
        <taxon>Kaistiaceae</taxon>
        <taxon>Prosthecomicrobium</taxon>
    </lineage>
</organism>
<name>A0A7W9FQ91_9HYPH</name>
<comment type="caution">
    <text evidence="1">The sequence shown here is derived from an EMBL/GenBank/DDBJ whole genome shotgun (WGS) entry which is preliminary data.</text>
</comment>
<dbReference type="Pfam" id="PF13704">
    <property type="entry name" value="Glyco_tranf_2_4"/>
    <property type="match status" value="1"/>
</dbReference>
<keyword evidence="2" id="KW-1185">Reference proteome</keyword>
<accession>A0A7W9FQ91</accession>
<dbReference type="RefSeq" id="WP_183858246.1">
    <property type="nucleotide sequence ID" value="NZ_JACHOO010000010.1"/>
</dbReference>
<sequence length="396" mass="44623">MMIRDEGDIIEANIRHHARLGVDHFVVLDHGSDDATADILRALTDEGLPLTVLAYARDAEIELAQWYAALFAEVRARQADIVLQIDGDEFWHLATGSFATLDWSVPVITAPRFNMFAPRAAVGSPESAARTHVYRARRPFPPDDYRSRVVRGDREIALDYPVHMVRLEPKVAFRLRDMGEIMTAGHGIISHSGQMLQPKPDGSATIFHYPLRSFEQFARKVAAFGALFESHPELHRGLSWQTRYLWELGGPDALERSFLACFPDEAELRRLLDDGVLVRDTRMARDLADGPGTLDEELDRLVATADRVVMDLIEELSAERQSAARMSVERQQATSERDVLAEERRGLTDALSDTARDRDALAARCAALSAELEQMRHRAARRWSARLRAWMHRGPA</sequence>